<evidence type="ECO:0000313" key="2">
    <source>
        <dbReference type="EMBL" id="MTF37816.1"/>
    </source>
</evidence>
<dbReference type="SUPFAM" id="SSF111283">
    <property type="entry name" value="Putative modulator of DNA gyrase, PmbA/TldD"/>
    <property type="match status" value="1"/>
</dbReference>
<feature type="domain" description="Metalloprotease TldD/E C-terminal" evidence="1">
    <location>
        <begin position="223"/>
        <end position="445"/>
    </location>
</feature>
<dbReference type="Pfam" id="PF19289">
    <property type="entry name" value="PmbA_TldD_3rd"/>
    <property type="match status" value="1"/>
</dbReference>
<name>A0A844GUT1_9CHRO</name>
<protein>
    <submittedName>
        <fullName evidence="2">TldD/PmbA family protein</fullName>
    </submittedName>
</protein>
<dbReference type="InterPro" id="IPR036059">
    <property type="entry name" value="TldD/PmbA_sf"/>
</dbReference>
<reference evidence="2 3" key="1">
    <citation type="submission" date="2019-11" db="EMBL/GenBank/DDBJ databases">
        <title>Isolation of a new High Light Tolerant Cyanobacteria.</title>
        <authorList>
            <person name="Dobson Z."/>
            <person name="Vaughn N."/>
            <person name="Vaughn M."/>
            <person name="Fromme P."/>
            <person name="Mazor Y."/>
        </authorList>
    </citation>
    <scope>NUCLEOTIDE SEQUENCE [LARGE SCALE GENOMIC DNA]</scope>
    <source>
        <strain evidence="2 3">0216</strain>
    </source>
</reference>
<evidence type="ECO:0000259" key="1">
    <source>
        <dbReference type="Pfam" id="PF19289"/>
    </source>
</evidence>
<dbReference type="RefSeq" id="WP_155082671.1">
    <property type="nucleotide sequence ID" value="NZ_WMIA01000002.1"/>
</dbReference>
<dbReference type="Proteomes" id="UP000437131">
    <property type="component" value="Unassembled WGS sequence"/>
</dbReference>
<dbReference type="PANTHER" id="PTHR43666">
    <property type="entry name" value="TLDD PROTEIN"/>
    <property type="match status" value="1"/>
</dbReference>
<dbReference type="GO" id="GO:0008237">
    <property type="term" value="F:metallopeptidase activity"/>
    <property type="evidence" value="ECO:0007669"/>
    <property type="project" value="InterPro"/>
</dbReference>
<dbReference type="GO" id="GO:0006508">
    <property type="term" value="P:proteolysis"/>
    <property type="evidence" value="ECO:0007669"/>
    <property type="project" value="InterPro"/>
</dbReference>
<dbReference type="EMBL" id="WMIA01000002">
    <property type="protein sequence ID" value="MTF37816.1"/>
    <property type="molecule type" value="Genomic_DNA"/>
</dbReference>
<accession>A0A844GUT1</accession>
<evidence type="ECO:0000313" key="3">
    <source>
        <dbReference type="Proteomes" id="UP000437131"/>
    </source>
</evidence>
<proteinExistence type="predicted"/>
<comment type="caution">
    <text evidence="2">The sequence shown here is derived from an EMBL/GenBank/DDBJ whole genome shotgun (WGS) entry which is preliminary data.</text>
</comment>
<dbReference type="InterPro" id="IPR045569">
    <property type="entry name" value="Metalloprtase-TldD/E_C"/>
</dbReference>
<dbReference type="PANTHER" id="PTHR43666:SF1">
    <property type="entry name" value="CONSERVED PROTEIN"/>
    <property type="match status" value="1"/>
</dbReference>
<organism evidence="2 3">
    <name type="scientific">Cyanobacterium aponinum 0216</name>
    <dbReference type="NCBI Taxonomy" id="2676140"/>
    <lineage>
        <taxon>Bacteria</taxon>
        <taxon>Bacillati</taxon>
        <taxon>Cyanobacteriota</taxon>
        <taxon>Cyanophyceae</taxon>
        <taxon>Oscillatoriophycideae</taxon>
        <taxon>Chroococcales</taxon>
        <taxon>Geminocystaceae</taxon>
        <taxon>Cyanobacterium</taxon>
    </lineage>
</organism>
<sequence>MSNFENKYWELSFNSVSEKLFNNLKEGEYLIIQLTAEKSHFIRFNHAKVRQTGMVIDAEVSLKLISSQKTAYANFPLTGNEEIDLSLALENLDYLRSEIKLLPEDPYIVLPQYHTSSHEVYPSNLLNPKIAIESILKPVQGLDFTGYYAGGLMIRANYNSLGQKHWFATDSFFIDYSLINHNNKAIKGTFSARDWDFNQYQHQINWNKKQLEKLNLPIHEVKPGNYRTYLAPSAIASLLGMFSWGAISEASLQQGGSALAKMRQEENLSVLFSLKENFESGNVPRFNDLGEVSPNELPLIESGKLVNTLINSRTALEYNLTANGANNSESLRSPEIKAGSLKEEEILKNLDTGLYLSNLHYLNWSDRSSGRITGMTRYGCFWVEKGEIVATIKDLRFDDSLYSFFGHNLIALTDFREFIPEVSTYESRSLGGCLVPGALVNQFTFTL</sequence>
<gene>
    <name evidence="2" type="ORF">GGC33_02595</name>
</gene>
<dbReference type="AlphaFoldDB" id="A0A844GUT1"/>